<proteinExistence type="predicted"/>
<evidence type="ECO:0000256" key="1">
    <source>
        <dbReference type="SAM" id="MobiDB-lite"/>
    </source>
</evidence>
<dbReference type="AlphaFoldDB" id="A0A2M7T6A8"/>
<comment type="caution">
    <text evidence="3">The sequence shown here is derived from an EMBL/GenBank/DDBJ whole genome shotgun (WGS) entry which is preliminary data.</text>
</comment>
<organism evidence="3 4">
    <name type="scientific">Candidatus Aquicultor secundus</name>
    <dbReference type="NCBI Taxonomy" id="1973895"/>
    <lineage>
        <taxon>Bacteria</taxon>
        <taxon>Bacillati</taxon>
        <taxon>Actinomycetota</taxon>
        <taxon>Candidatus Aquicultoria</taxon>
        <taxon>Candidatus Aquicultorales</taxon>
        <taxon>Candidatus Aquicultoraceae</taxon>
        <taxon>Candidatus Aquicultor</taxon>
    </lineage>
</organism>
<keyword evidence="2" id="KW-1133">Transmembrane helix</keyword>
<dbReference type="Proteomes" id="UP000230956">
    <property type="component" value="Unassembled WGS sequence"/>
</dbReference>
<sequence length="133" mass="14439">MANGTINKITILVGFLISLISTSMALLTGGDIIFILLQRFLLAFAITAVLTWTMLTVVNSVIINAARKSMVEISKEFDKGAAAKGQNLDFTSPPLDDMDTALAGDSEKPEIKEFEPFKPRKIETDKGDSSQTN</sequence>
<gene>
    <name evidence="3" type="ORF">COY37_08795</name>
</gene>
<feature type="transmembrane region" description="Helical" evidence="2">
    <location>
        <begin position="12"/>
        <end position="36"/>
    </location>
</feature>
<dbReference type="EMBL" id="PFNG01000205">
    <property type="protein sequence ID" value="PIZ36386.1"/>
    <property type="molecule type" value="Genomic_DNA"/>
</dbReference>
<feature type="transmembrane region" description="Helical" evidence="2">
    <location>
        <begin position="42"/>
        <end position="66"/>
    </location>
</feature>
<dbReference type="RefSeq" id="WP_286677728.1">
    <property type="nucleotide sequence ID" value="NZ_MNXI01000027.1"/>
</dbReference>
<evidence type="ECO:0000313" key="3">
    <source>
        <dbReference type="EMBL" id="PIZ36386.1"/>
    </source>
</evidence>
<reference evidence="4" key="1">
    <citation type="submission" date="2017-09" db="EMBL/GenBank/DDBJ databases">
        <title>Depth-based differentiation of microbial function through sediment-hosted aquifers and enrichment of novel symbionts in the deep terrestrial subsurface.</title>
        <authorList>
            <person name="Probst A.J."/>
            <person name="Ladd B."/>
            <person name="Jarett J.K."/>
            <person name="Geller-Mcgrath D.E."/>
            <person name="Sieber C.M.K."/>
            <person name="Emerson J.B."/>
            <person name="Anantharaman K."/>
            <person name="Thomas B.C."/>
            <person name="Malmstrom R."/>
            <person name="Stieglmeier M."/>
            <person name="Klingl A."/>
            <person name="Woyke T."/>
            <person name="Ryan C.M."/>
            <person name="Banfield J.F."/>
        </authorList>
    </citation>
    <scope>NUCLEOTIDE SEQUENCE [LARGE SCALE GENOMIC DNA]</scope>
</reference>
<feature type="compositionally biased region" description="Basic and acidic residues" evidence="1">
    <location>
        <begin position="105"/>
        <end position="133"/>
    </location>
</feature>
<evidence type="ECO:0000256" key="2">
    <source>
        <dbReference type="SAM" id="Phobius"/>
    </source>
</evidence>
<evidence type="ECO:0000313" key="4">
    <source>
        <dbReference type="Proteomes" id="UP000230956"/>
    </source>
</evidence>
<feature type="region of interest" description="Disordered" evidence="1">
    <location>
        <begin position="85"/>
        <end position="133"/>
    </location>
</feature>
<protein>
    <submittedName>
        <fullName evidence="3">Uncharacterized protein</fullName>
    </submittedName>
</protein>
<keyword evidence="2" id="KW-0812">Transmembrane</keyword>
<accession>A0A2M7T6A8</accession>
<name>A0A2M7T6A8_9ACTN</name>
<keyword evidence="2" id="KW-0472">Membrane</keyword>